<dbReference type="InterPro" id="IPR021858">
    <property type="entry name" value="Fun_TF"/>
</dbReference>
<dbReference type="GO" id="GO:0005634">
    <property type="term" value="C:nucleus"/>
    <property type="evidence" value="ECO:0007669"/>
    <property type="project" value="UniProtKB-SubCell"/>
</dbReference>
<keyword evidence="6" id="KW-0539">Nucleus</keyword>
<dbReference type="GO" id="GO:0008270">
    <property type="term" value="F:zinc ion binding"/>
    <property type="evidence" value="ECO:0007669"/>
    <property type="project" value="InterPro"/>
</dbReference>
<keyword evidence="3" id="KW-0805">Transcription regulation</keyword>
<dbReference type="PROSITE" id="PS00463">
    <property type="entry name" value="ZN2_CY6_FUNGAL_1"/>
    <property type="match status" value="1"/>
</dbReference>
<organism evidence="9 10">
    <name type="scientific">Diplogelasinospora grovesii</name>
    <dbReference type="NCBI Taxonomy" id="303347"/>
    <lineage>
        <taxon>Eukaryota</taxon>
        <taxon>Fungi</taxon>
        <taxon>Dikarya</taxon>
        <taxon>Ascomycota</taxon>
        <taxon>Pezizomycotina</taxon>
        <taxon>Sordariomycetes</taxon>
        <taxon>Sordariomycetidae</taxon>
        <taxon>Sordariales</taxon>
        <taxon>Diplogelasinosporaceae</taxon>
        <taxon>Diplogelasinospora</taxon>
    </lineage>
</organism>
<comment type="caution">
    <text evidence="9">The sequence shown here is derived from an EMBL/GenBank/DDBJ whole genome shotgun (WGS) entry which is preliminary data.</text>
</comment>
<dbReference type="GO" id="GO:0000976">
    <property type="term" value="F:transcription cis-regulatory region binding"/>
    <property type="evidence" value="ECO:0007669"/>
    <property type="project" value="TreeGrafter"/>
</dbReference>
<evidence type="ECO:0000256" key="7">
    <source>
        <dbReference type="SAM" id="MobiDB-lite"/>
    </source>
</evidence>
<sequence>MPSSDTKTTQGHSPQSLASFGCQNCREQHLKCDRVTPTCGRCLYLKRECRPTGLKIRATKKTYTKTQKWIKTPRRLLFIDETKEVAKYAQSQDGATYATEEDIGSPSNSDVDVDDSERELAHPRAAASPSKSPLSFGPASPTDRFILHEDASQKHGPQDTASNALENRASRQDSEQQNVGLCLLTPRIYLDEPVWPLSNPAEAVLFRHFVQKLAIWLDLCDPFQSFEILVPQRSGTCPILLNAIFALSARHMSHISSFDPLASNRYHEECLRYLIPMLDHAETISDENLFAATIILRVLEEMEVKNMGMDNHGYLLGIHAFVHGSDRRLVTGSLSAASFWVGLRQEIYSAVMNHRPVRINMVHSLVDRSLCEADDYSWANRAVVHCADVLNFCFGDESGPATPRWEELDTWNKQWLALLPASCAPIFQANSDEDAFPEIWYHRSCHVIGAQHHLLAELFLIRFDPKVPRIGGYRRTAEKVMTERIQRLVRKVCGIGLGNQWTPPSMFTACMAIAAFGDHFPERRDQEAMIDILKKTEKDHARPTEAVQEQMMGCWGWMAEDY</sequence>
<evidence type="ECO:0000256" key="4">
    <source>
        <dbReference type="ARBA" id="ARBA00023125"/>
    </source>
</evidence>
<keyword evidence="4" id="KW-0238">DNA-binding</keyword>
<dbReference type="Gene3D" id="4.10.240.10">
    <property type="entry name" value="Zn(2)-C6 fungal-type DNA-binding domain"/>
    <property type="match status" value="1"/>
</dbReference>
<dbReference type="Pfam" id="PF11951">
    <property type="entry name" value="Fungal_trans_2"/>
    <property type="match status" value="1"/>
</dbReference>
<dbReference type="InterPro" id="IPR001138">
    <property type="entry name" value="Zn2Cys6_DnaBD"/>
</dbReference>
<keyword evidence="10" id="KW-1185">Reference proteome</keyword>
<accession>A0AAN6N293</accession>
<evidence type="ECO:0000259" key="8">
    <source>
        <dbReference type="PROSITE" id="PS50048"/>
    </source>
</evidence>
<dbReference type="PANTHER" id="PTHR37534:SF3">
    <property type="entry name" value="ZN(II)2CYS6 TRANSCRIPTION FACTOR (EUROFUNG)"/>
    <property type="match status" value="1"/>
</dbReference>
<comment type="subcellular location">
    <subcellularLocation>
        <location evidence="1">Nucleus</location>
    </subcellularLocation>
</comment>
<dbReference type="PANTHER" id="PTHR37534">
    <property type="entry name" value="TRANSCRIPTIONAL ACTIVATOR PROTEIN UGA3"/>
    <property type="match status" value="1"/>
</dbReference>
<dbReference type="GO" id="GO:0000981">
    <property type="term" value="F:DNA-binding transcription factor activity, RNA polymerase II-specific"/>
    <property type="evidence" value="ECO:0007669"/>
    <property type="project" value="InterPro"/>
</dbReference>
<evidence type="ECO:0000256" key="6">
    <source>
        <dbReference type="ARBA" id="ARBA00023242"/>
    </source>
</evidence>
<dbReference type="InterPro" id="IPR036864">
    <property type="entry name" value="Zn2-C6_fun-type_DNA-bd_sf"/>
</dbReference>
<dbReference type="PROSITE" id="PS51257">
    <property type="entry name" value="PROKAR_LIPOPROTEIN"/>
    <property type="match status" value="1"/>
</dbReference>
<dbReference type="AlphaFoldDB" id="A0AAN6N293"/>
<keyword evidence="5" id="KW-0804">Transcription</keyword>
<dbReference type="CDD" id="cd12148">
    <property type="entry name" value="fungal_TF_MHR"/>
    <property type="match status" value="1"/>
</dbReference>
<reference evidence="10" key="1">
    <citation type="journal article" date="2023" name="Mol. Phylogenet. Evol.">
        <title>Genome-scale phylogeny and comparative genomics of the fungal order Sordariales.</title>
        <authorList>
            <person name="Hensen N."/>
            <person name="Bonometti L."/>
            <person name="Westerberg I."/>
            <person name="Brannstrom I.O."/>
            <person name="Guillou S."/>
            <person name="Cros-Aarteil S."/>
            <person name="Calhoun S."/>
            <person name="Haridas S."/>
            <person name="Kuo A."/>
            <person name="Mondo S."/>
            <person name="Pangilinan J."/>
            <person name="Riley R."/>
            <person name="LaButti K."/>
            <person name="Andreopoulos B."/>
            <person name="Lipzen A."/>
            <person name="Chen C."/>
            <person name="Yan M."/>
            <person name="Daum C."/>
            <person name="Ng V."/>
            <person name="Clum A."/>
            <person name="Steindorff A."/>
            <person name="Ohm R.A."/>
            <person name="Martin F."/>
            <person name="Silar P."/>
            <person name="Natvig D.O."/>
            <person name="Lalanne C."/>
            <person name="Gautier V."/>
            <person name="Ament-Velasquez S.L."/>
            <person name="Kruys A."/>
            <person name="Hutchinson M.I."/>
            <person name="Powell A.J."/>
            <person name="Barry K."/>
            <person name="Miller A.N."/>
            <person name="Grigoriev I.V."/>
            <person name="Debuchy R."/>
            <person name="Gladieux P."/>
            <person name="Hiltunen Thoren M."/>
            <person name="Johannesson H."/>
        </authorList>
    </citation>
    <scope>NUCLEOTIDE SEQUENCE [LARGE SCALE GENOMIC DNA]</scope>
    <source>
        <strain evidence="10">CBS 340.73</strain>
    </source>
</reference>
<evidence type="ECO:0000256" key="2">
    <source>
        <dbReference type="ARBA" id="ARBA00022833"/>
    </source>
</evidence>
<feature type="region of interest" description="Disordered" evidence="7">
    <location>
        <begin position="89"/>
        <end position="139"/>
    </location>
</feature>
<dbReference type="SMART" id="SM00066">
    <property type="entry name" value="GAL4"/>
    <property type="match status" value="1"/>
</dbReference>
<evidence type="ECO:0000256" key="5">
    <source>
        <dbReference type="ARBA" id="ARBA00023163"/>
    </source>
</evidence>
<proteinExistence type="predicted"/>
<gene>
    <name evidence="9" type="ORF">QBC46DRAFT_392691</name>
</gene>
<protein>
    <recommendedName>
        <fullName evidence="8">Zn(2)-C6 fungal-type domain-containing protein</fullName>
    </recommendedName>
</protein>
<evidence type="ECO:0000256" key="3">
    <source>
        <dbReference type="ARBA" id="ARBA00023015"/>
    </source>
</evidence>
<evidence type="ECO:0000256" key="1">
    <source>
        <dbReference type="ARBA" id="ARBA00004123"/>
    </source>
</evidence>
<dbReference type="Pfam" id="PF00172">
    <property type="entry name" value="Zn_clus"/>
    <property type="match status" value="1"/>
</dbReference>
<dbReference type="CDD" id="cd00067">
    <property type="entry name" value="GAL4"/>
    <property type="match status" value="1"/>
</dbReference>
<keyword evidence="2" id="KW-0862">Zinc</keyword>
<dbReference type="EMBL" id="MU853854">
    <property type="protein sequence ID" value="KAK3937455.1"/>
    <property type="molecule type" value="Genomic_DNA"/>
</dbReference>
<dbReference type="SUPFAM" id="SSF57701">
    <property type="entry name" value="Zn2/Cys6 DNA-binding domain"/>
    <property type="match status" value="1"/>
</dbReference>
<dbReference type="GO" id="GO:0045944">
    <property type="term" value="P:positive regulation of transcription by RNA polymerase II"/>
    <property type="evidence" value="ECO:0007669"/>
    <property type="project" value="TreeGrafter"/>
</dbReference>
<feature type="domain" description="Zn(2)-C6 fungal-type" evidence="8">
    <location>
        <begin position="21"/>
        <end position="49"/>
    </location>
</feature>
<evidence type="ECO:0000313" key="9">
    <source>
        <dbReference type="EMBL" id="KAK3937455.1"/>
    </source>
</evidence>
<dbReference type="Proteomes" id="UP001303473">
    <property type="component" value="Unassembled WGS sequence"/>
</dbReference>
<dbReference type="PROSITE" id="PS50048">
    <property type="entry name" value="ZN2_CY6_FUNGAL_2"/>
    <property type="match status" value="1"/>
</dbReference>
<name>A0AAN6N293_9PEZI</name>
<evidence type="ECO:0000313" key="10">
    <source>
        <dbReference type="Proteomes" id="UP001303473"/>
    </source>
</evidence>